<dbReference type="PROSITE" id="PS01081">
    <property type="entry name" value="HTH_TETR_1"/>
    <property type="match status" value="1"/>
</dbReference>
<proteinExistence type="predicted"/>
<keyword evidence="3" id="KW-0804">Transcription</keyword>
<dbReference type="Gene3D" id="1.10.10.60">
    <property type="entry name" value="Homeodomain-like"/>
    <property type="match status" value="1"/>
</dbReference>
<evidence type="ECO:0000256" key="3">
    <source>
        <dbReference type="ARBA" id="ARBA00023163"/>
    </source>
</evidence>
<dbReference type="InterPro" id="IPR036271">
    <property type="entry name" value="Tet_transcr_reg_TetR-rel_C_sf"/>
</dbReference>
<dbReference type="InterPro" id="IPR001647">
    <property type="entry name" value="HTH_TetR"/>
</dbReference>
<dbReference type="Proteomes" id="UP000233597">
    <property type="component" value="Unassembled WGS sequence"/>
</dbReference>
<evidence type="ECO:0000313" key="7">
    <source>
        <dbReference type="Proteomes" id="UP000233597"/>
    </source>
</evidence>
<evidence type="ECO:0000256" key="2">
    <source>
        <dbReference type="ARBA" id="ARBA00023125"/>
    </source>
</evidence>
<protein>
    <submittedName>
        <fullName evidence="6">TetR family transcriptional regulator</fullName>
    </submittedName>
</protein>
<dbReference type="PROSITE" id="PS50977">
    <property type="entry name" value="HTH_TETR_2"/>
    <property type="match status" value="1"/>
</dbReference>
<gene>
    <name evidence="6" type="ORF">COO20_11035</name>
</gene>
<dbReference type="InterPro" id="IPR023772">
    <property type="entry name" value="DNA-bd_HTH_TetR-type_CS"/>
</dbReference>
<dbReference type="Gene3D" id="1.10.357.10">
    <property type="entry name" value="Tetracycline Repressor, domain 2"/>
    <property type="match status" value="1"/>
</dbReference>
<dbReference type="GO" id="GO:0003677">
    <property type="term" value="F:DNA binding"/>
    <property type="evidence" value="ECO:0007669"/>
    <property type="project" value="UniProtKB-UniRule"/>
</dbReference>
<dbReference type="Pfam" id="PF00440">
    <property type="entry name" value="TetR_N"/>
    <property type="match status" value="1"/>
</dbReference>
<accession>A0A2N3KU56</accession>
<sequence>MKPAEKSQGGRPWSFDREQAVETAMRLFWRYGYEGVSVGDLTKAIGVAPPSLYAAFGNKAGLYGEALRRYEEHYSSLDLASVKKAASVADAVRGMLENAVAAVTDPAREAGCMISSGMVACHPGLQDLAQDAAHRRDVMLDAIAAAFAPLLPDASAAHRLARYLSAIMQGISIQARDGIARDELLAIVDDVVMGLDARNLDIARH</sequence>
<dbReference type="SUPFAM" id="SSF48498">
    <property type="entry name" value="Tetracyclin repressor-like, C-terminal domain"/>
    <property type="match status" value="1"/>
</dbReference>
<keyword evidence="2 4" id="KW-0238">DNA-binding</keyword>
<name>A0A2N3KU56_9PROT</name>
<dbReference type="RefSeq" id="WP_101266450.1">
    <property type="nucleotide sequence ID" value="NZ_NWTK01000006.1"/>
</dbReference>
<reference evidence="6 7" key="1">
    <citation type="submission" date="2017-09" db="EMBL/GenBank/DDBJ databases">
        <title>Biodiversity and function of Thalassospira species in the particle-attached aromatic-hydrocarbon-degrading consortia from the surface seawater of the South China Sea.</title>
        <authorList>
            <person name="Dong C."/>
            <person name="Liu R."/>
            <person name="Shao Z."/>
        </authorList>
    </citation>
    <scope>NUCLEOTIDE SEQUENCE [LARGE SCALE GENOMIC DNA]</scope>
    <source>
        <strain evidence="6 7">CSC1P2</strain>
    </source>
</reference>
<dbReference type="PANTHER" id="PTHR47506:SF1">
    <property type="entry name" value="HTH-TYPE TRANSCRIPTIONAL REGULATOR YJDC"/>
    <property type="match status" value="1"/>
</dbReference>
<keyword evidence="1" id="KW-0805">Transcription regulation</keyword>
<evidence type="ECO:0000256" key="1">
    <source>
        <dbReference type="ARBA" id="ARBA00023015"/>
    </source>
</evidence>
<feature type="domain" description="HTH tetR-type" evidence="5">
    <location>
        <begin position="14"/>
        <end position="74"/>
    </location>
</feature>
<dbReference type="SUPFAM" id="SSF46689">
    <property type="entry name" value="Homeodomain-like"/>
    <property type="match status" value="1"/>
</dbReference>
<dbReference type="EMBL" id="NWTK01000006">
    <property type="protein sequence ID" value="PKR54078.1"/>
    <property type="molecule type" value="Genomic_DNA"/>
</dbReference>
<evidence type="ECO:0000256" key="4">
    <source>
        <dbReference type="PROSITE-ProRule" id="PRU00335"/>
    </source>
</evidence>
<evidence type="ECO:0000313" key="6">
    <source>
        <dbReference type="EMBL" id="PKR54078.1"/>
    </source>
</evidence>
<dbReference type="AlphaFoldDB" id="A0A2N3KU56"/>
<organism evidence="6 7">
    <name type="scientific">Thalassospira marina</name>
    <dbReference type="NCBI Taxonomy" id="2048283"/>
    <lineage>
        <taxon>Bacteria</taxon>
        <taxon>Pseudomonadati</taxon>
        <taxon>Pseudomonadota</taxon>
        <taxon>Alphaproteobacteria</taxon>
        <taxon>Rhodospirillales</taxon>
        <taxon>Thalassospiraceae</taxon>
        <taxon>Thalassospira</taxon>
    </lineage>
</organism>
<feature type="DNA-binding region" description="H-T-H motif" evidence="4">
    <location>
        <begin position="37"/>
        <end position="56"/>
    </location>
</feature>
<comment type="caution">
    <text evidence="6">The sequence shown here is derived from an EMBL/GenBank/DDBJ whole genome shotgun (WGS) entry which is preliminary data.</text>
</comment>
<dbReference type="InterPro" id="IPR009057">
    <property type="entry name" value="Homeodomain-like_sf"/>
</dbReference>
<evidence type="ECO:0000259" key="5">
    <source>
        <dbReference type="PROSITE" id="PS50977"/>
    </source>
</evidence>
<dbReference type="PANTHER" id="PTHR47506">
    <property type="entry name" value="TRANSCRIPTIONAL REGULATORY PROTEIN"/>
    <property type="match status" value="1"/>
</dbReference>
<dbReference type="OrthoDB" id="9795242at2"/>